<sequence length="430" mass="49269">MNEENNSKGSTLKRVLAIISRIPAFIKDIVAAKLRARAASETLAMDSRPFMLSAERVRELAVEWGEERREHTTSASTEEWSEEERRLIERIREETVQANRNNVTRTEAYRSIYFRKPELHWAMLAHLVSRNGGWNMTDLKGDLLPHLLSLKQRQNIFELLERANALIFQDAYPQLLLYEAGRREGKLLTHLLPAFGVSRFMGPVWKQFWRYNDSALLTTALIINEQHYIEKRIVQHPHYRNHVLNKSSFHIQIPLQTNAVIMPYRSRQSGGLKLAGLVIENFSSLEERIEFGKRLYMILFGVQPVHEGVLNFVRAVPHSGSRADYAPHLFTKAKPQGNDSLYKERLIECCLKAGAAPLRSPCLSDAWEDHAIEPAGSADWFDGENEVCHYLKELPLPRIFEITDEHCLGLNKIELAVIAAQKAGMKPISE</sequence>
<keyword evidence="2" id="KW-1185">Reference proteome</keyword>
<accession>A0ABS7D2I9</accession>
<proteinExistence type="predicted"/>
<protein>
    <submittedName>
        <fullName evidence="1">DUF2515 domain-containing protein</fullName>
    </submittedName>
</protein>
<dbReference type="Proteomes" id="UP000812277">
    <property type="component" value="Unassembled WGS sequence"/>
</dbReference>
<dbReference type="Pfam" id="PF10720">
    <property type="entry name" value="DUF2515"/>
    <property type="match status" value="1"/>
</dbReference>
<gene>
    <name evidence="1" type="ORF">K0T92_05255</name>
</gene>
<evidence type="ECO:0000313" key="1">
    <source>
        <dbReference type="EMBL" id="MBW7474142.1"/>
    </source>
</evidence>
<organism evidence="1 2">
    <name type="scientific">Paenibacillus oenotherae</name>
    <dbReference type="NCBI Taxonomy" id="1435645"/>
    <lineage>
        <taxon>Bacteria</taxon>
        <taxon>Bacillati</taxon>
        <taxon>Bacillota</taxon>
        <taxon>Bacilli</taxon>
        <taxon>Bacillales</taxon>
        <taxon>Paenibacillaceae</taxon>
        <taxon>Paenibacillus</taxon>
    </lineage>
</organism>
<dbReference type="InterPro" id="IPR019658">
    <property type="entry name" value="DUF2515"/>
</dbReference>
<dbReference type="RefSeq" id="WP_219871383.1">
    <property type="nucleotide sequence ID" value="NZ_JAHZIJ010000002.1"/>
</dbReference>
<name>A0ABS7D2I9_9BACL</name>
<dbReference type="EMBL" id="JAHZIJ010000002">
    <property type="protein sequence ID" value="MBW7474142.1"/>
    <property type="molecule type" value="Genomic_DNA"/>
</dbReference>
<comment type="caution">
    <text evidence="1">The sequence shown here is derived from an EMBL/GenBank/DDBJ whole genome shotgun (WGS) entry which is preliminary data.</text>
</comment>
<evidence type="ECO:0000313" key="2">
    <source>
        <dbReference type="Proteomes" id="UP000812277"/>
    </source>
</evidence>
<reference evidence="1 2" key="1">
    <citation type="submission" date="2021-07" db="EMBL/GenBank/DDBJ databases">
        <title>Paenibacillus radiodurans sp. nov., isolated from the southeastern edge of Tengger Desert.</title>
        <authorList>
            <person name="Zhang G."/>
        </authorList>
    </citation>
    <scope>NUCLEOTIDE SEQUENCE [LARGE SCALE GENOMIC DNA]</scope>
    <source>
        <strain evidence="1 2">DT7-4</strain>
    </source>
</reference>